<organism evidence="2 3">
    <name type="scientific">Oceanobacter antarcticus</name>
    <dbReference type="NCBI Taxonomy" id="3133425"/>
    <lineage>
        <taxon>Bacteria</taxon>
        <taxon>Pseudomonadati</taxon>
        <taxon>Pseudomonadota</taxon>
        <taxon>Gammaproteobacteria</taxon>
        <taxon>Oceanospirillales</taxon>
        <taxon>Oceanospirillaceae</taxon>
        <taxon>Oceanobacter</taxon>
    </lineage>
</organism>
<evidence type="ECO:0000313" key="2">
    <source>
        <dbReference type="EMBL" id="MFK4753173.1"/>
    </source>
</evidence>
<dbReference type="RefSeq" id="WP_416206250.1">
    <property type="nucleotide sequence ID" value="NZ_JBBKTX010000014.1"/>
</dbReference>
<evidence type="ECO:0000256" key="1">
    <source>
        <dbReference type="SAM" id="SignalP"/>
    </source>
</evidence>
<reference evidence="2 3" key="1">
    <citation type="submission" date="2024-03" db="EMBL/GenBank/DDBJ databases">
        <title>High-quality draft genome sequence of Oceanobacter sp. wDCs-4.</title>
        <authorList>
            <person name="Dong C."/>
        </authorList>
    </citation>
    <scope>NUCLEOTIDE SEQUENCE [LARGE SCALE GENOMIC DNA]</scope>
    <source>
        <strain evidence="3">wDCs-4</strain>
    </source>
</reference>
<dbReference type="Proteomes" id="UP001620597">
    <property type="component" value="Unassembled WGS sequence"/>
</dbReference>
<name>A0ABW8NJN6_9GAMM</name>
<protein>
    <submittedName>
        <fullName evidence="2">TRAP transporter TatT component family protein</fullName>
    </submittedName>
</protein>
<accession>A0ABW8NJN6</accession>
<keyword evidence="3" id="KW-1185">Reference proteome</keyword>
<dbReference type="InterPro" id="IPR038537">
    <property type="entry name" value="TatT_sf"/>
</dbReference>
<feature type="chain" id="PRO_5045538363" evidence="1">
    <location>
        <begin position="20"/>
        <end position="277"/>
    </location>
</feature>
<dbReference type="InterPro" id="IPR031823">
    <property type="entry name" value="TatT"/>
</dbReference>
<keyword evidence="1" id="KW-0732">Signal</keyword>
<sequence>MKRLTIALAALALSACSVGNLPKNLSRSMMNSDNPEVVAAGAPAYLLLLDALVLTYPDDEDFLLSASKLYGAYSGVFSSDPIQTKRMADKALEYATRGLCEYDDDACAAVKLPQDEMLDALNHQFDEDDIHVFYAYAAAKAGWIQANSSDWGAIAELGKTKALMQWVANIKPDYDQGTLQVYLGVMETQLPPSLGGRPEVGREHFEKALQYSDGKHLMAKVLYAKQYARLMFDQELHDRLLNEAIAADPEAEGLTMINYLAQRQAAELLAESADFFE</sequence>
<dbReference type="PROSITE" id="PS51257">
    <property type="entry name" value="PROKAR_LIPOPROTEIN"/>
    <property type="match status" value="1"/>
</dbReference>
<proteinExistence type="predicted"/>
<dbReference type="Gene3D" id="1.25.40.920">
    <property type="entry name" value="TRAP transporter T-component"/>
    <property type="match status" value="1"/>
</dbReference>
<evidence type="ECO:0000313" key="3">
    <source>
        <dbReference type="Proteomes" id="UP001620597"/>
    </source>
</evidence>
<dbReference type="Pfam" id="PF16811">
    <property type="entry name" value="TAtT"/>
    <property type="match status" value="1"/>
</dbReference>
<comment type="caution">
    <text evidence="2">The sequence shown here is derived from an EMBL/GenBank/DDBJ whole genome shotgun (WGS) entry which is preliminary data.</text>
</comment>
<gene>
    <name evidence="2" type="ORF">WG929_12190</name>
</gene>
<feature type="signal peptide" evidence="1">
    <location>
        <begin position="1"/>
        <end position="19"/>
    </location>
</feature>
<dbReference type="EMBL" id="JBBKTX010000014">
    <property type="protein sequence ID" value="MFK4753173.1"/>
    <property type="molecule type" value="Genomic_DNA"/>
</dbReference>